<evidence type="ECO:0000313" key="7">
    <source>
        <dbReference type="EMBL" id="KRM51886.1"/>
    </source>
</evidence>
<keyword evidence="5 6" id="KW-0224">Dipeptidase</keyword>
<dbReference type="GO" id="GO:0006508">
    <property type="term" value="P:proteolysis"/>
    <property type="evidence" value="ECO:0007669"/>
    <property type="project" value="UniProtKB-KW"/>
</dbReference>
<dbReference type="PANTHER" id="PTHR12994:SF17">
    <property type="entry name" value="LD30995P"/>
    <property type="match status" value="1"/>
</dbReference>
<comment type="catalytic activity">
    <reaction evidence="1">
        <text>an L-aminoacyl-L-amino acid + H2O = 2 an L-alpha-amino acid</text>
        <dbReference type="Rhea" id="RHEA:48940"/>
        <dbReference type="ChEBI" id="CHEBI:15377"/>
        <dbReference type="ChEBI" id="CHEBI:59869"/>
        <dbReference type="ChEBI" id="CHEBI:77460"/>
        <dbReference type="EC" id="3.4.13.19"/>
    </reaction>
</comment>
<keyword evidence="4 6" id="KW-0378">Hydrolase</keyword>
<dbReference type="EC" id="3.4.-.-" evidence="6"/>
<dbReference type="InterPro" id="IPR047804">
    <property type="entry name" value="C69_dipept_A-like"/>
</dbReference>
<evidence type="ECO:0000256" key="4">
    <source>
        <dbReference type="ARBA" id="ARBA00022801"/>
    </source>
</evidence>
<dbReference type="GO" id="GO:0070004">
    <property type="term" value="F:cysteine-type exopeptidase activity"/>
    <property type="evidence" value="ECO:0007669"/>
    <property type="project" value="InterPro"/>
</dbReference>
<evidence type="ECO:0000256" key="3">
    <source>
        <dbReference type="ARBA" id="ARBA00022670"/>
    </source>
</evidence>
<reference evidence="7 8" key="1">
    <citation type="journal article" date="2015" name="Genome Announc.">
        <title>Expanding the biotechnology potential of lactobacilli through comparative genomics of 213 strains and associated genera.</title>
        <authorList>
            <person name="Sun Z."/>
            <person name="Harris H.M."/>
            <person name="McCann A."/>
            <person name="Guo C."/>
            <person name="Argimon S."/>
            <person name="Zhang W."/>
            <person name="Yang X."/>
            <person name="Jeffery I.B."/>
            <person name="Cooney J.C."/>
            <person name="Kagawa T.F."/>
            <person name="Liu W."/>
            <person name="Song Y."/>
            <person name="Salvetti E."/>
            <person name="Wrobel A."/>
            <person name="Rasinkangas P."/>
            <person name="Parkhill J."/>
            <person name="Rea M.C."/>
            <person name="O'Sullivan O."/>
            <person name="Ritari J."/>
            <person name="Douillard F.P."/>
            <person name="Paul Ross R."/>
            <person name="Yang R."/>
            <person name="Briner A.E."/>
            <person name="Felis G.E."/>
            <person name="de Vos W.M."/>
            <person name="Barrangou R."/>
            <person name="Klaenhammer T.R."/>
            <person name="Caufield P.W."/>
            <person name="Cui Y."/>
            <person name="Zhang H."/>
            <person name="O'Toole P.W."/>
        </authorList>
    </citation>
    <scope>NUCLEOTIDE SEQUENCE [LARGE SCALE GENOMIC DNA]</scope>
    <source>
        <strain evidence="7 8">DSM 20653</strain>
    </source>
</reference>
<dbReference type="Proteomes" id="UP000051291">
    <property type="component" value="Unassembled WGS sequence"/>
</dbReference>
<sequence length="478" mass="54078">MFSNRQTLSACTSILVGKKATADGSTMIGRNEDCRSAWPKHMTVHPHQEDIENNHYSSPDKDNDFEIDLPSTSFKYTATPEWTNEYGTFEEDGINEFNVAMSATESAYANRRVLGYDPLLKSGIAEEAMINVVLPFVKTAREGVERLGQIVSEHGAAEANGVLFSDENEVWYFEIGSGHYWVAQQIPADSYAVVANQLAIQEVNFSDHDNFITAPGIRDFVRKHHLNSARTGFNFRNIFGTHSLSDEIYNTPRVWDGQRLLNPEIYQEPMDENLPFIRKANRLLHRDDIEAVLASHFKGTEYDPIGNGPEELKKKFRPISLAKTQESHILQIRSNVPETLKGIHWLALGVTAQSSFVPFYASATDVHPAYKKGTKDYSPDSAYWIYKLVSVLVDPHYLEFGKMLADTQDDLYAQFTHLVEETDRHATELSGDEQIDYLTKQSIRFQQVGIDRMQALTSKLITAATDMSTLNFKTDMNL</sequence>
<proteinExistence type="inferred from homology"/>
<dbReference type="AlphaFoldDB" id="A0A0R1ZAT4"/>
<dbReference type="PANTHER" id="PTHR12994">
    <property type="entry name" value="SECERNIN"/>
    <property type="match status" value="1"/>
</dbReference>
<dbReference type="Gene3D" id="3.60.60.10">
    <property type="entry name" value="Penicillin V Acylase, Chain A"/>
    <property type="match status" value="1"/>
</dbReference>
<evidence type="ECO:0000256" key="6">
    <source>
        <dbReference type="RuleBase" id="RU364089"/>
    </source>
</evidence>
<evidence type="ECO:0000256" key="1">
    <source>
        <dbReference type="ARBA" id="ARBA00001670"/>
    </source>
</evidence>
<gene>
    <name evidence="7" type="ORF">FC64_GL001079</name>
</gene>
<dbReference type="InterPro" id="IPR005322">
    <property type="entry name" value="Peptidase_C69"/>
</dbReference>
<dbReference type="STRING" id="1423820.FC64_GL001079"/>
<organism evidence="7 8">
    <name type="scientific">Ligilactobacillus araffinosus DSM 20653</name>
    <dbReference type="NCBI Taxonomy" id="1423820"/>
    <lineage>
        <taxon>Bacteria</taxon>
        <taxon>Bacillati</taxon>
        <taxon>Bacillota</taxon>
        <taxon>Bacilli</taxon>
        <taxon>Lactobacillales</taxon>
        <taxon>Lactobacillaceae</taxon>
        <taxon>Ligilactobacillus</taxon>
    </lineage>
</organism>
<comment type="similarity">
    <text evidence="2 6">Belongs to the peptidase C69 family.</text>
</comment>
<dbReference type="Pfam" id="PF03577">
    <property type="entry name" value="Peptidase_C69"/>
    <property type="match status" value="1"/>
</dbReference>
<evidence type="ECO:0000313" key="8">
    <source>
        <dbReference type="Proteomes" id="UP000051291"/>
    </source>
</evidence>
<keyword evidence="8" id="KW-1185">Reference proteome</keyword>
<dbReference type="RefSeq" id="WP_057906923.1">
    <property type="nucleotide sequence ID" value="NZ_AYYZ01000029.1"/>
</dbReference>
<protein>
    <recommendedName>
        <fullName evidence="6">Dipeptidase</fullName>
        <ecNumber evidence="6">3.4.-.-</ecNumber>
    </recommendedName>
</protein>
<dbReference type="GO" id="GO:0016805">
    <property type="term" value="F:dipeptidase activity"/>
    <property type="evidence" value="ECO:0007669"/>
    <property type="project" value="UniProtKB-KW"/>
</dbReference>
<comment type="caution">
    <text evidence="7">The sequence shown here is derived from an EMBL/GenBank/DDBJ whole genome shotgun (WGS) entry which is preliminary data.</text>
</comment>
<dbReference type="NCBIfam" id="NF033678">
    <property type="entry name" value="C69_fam_dipept"/>
    <property type="match status" value="1"/>
</dbReference>
<keyword evidence="3 6" id="KW-0645">Protease</keyword>
<dbReference type="EMBL" id="AYYZ01000029">
    <property type="protein sequence ID" value="KRM51886.1"/>
    <property type="molecule type" value="Genomic_DNA"/>
</dbReference>
<evidence type="ECO:0000256" key="5">
    <source>
        <dbReference type="ARBA" id="ARBA00022997"/>
    </source>
</evidence>
<name>A0A0R1ZAT4_9LACO</name>
<evidence type="ECO:0000256" key="2">
    <source>
        <dbReference type="ARBA" id="ARBA00007225"/>
    </source>
</evidence>
<accession>A0A0R1ZAT4</accession>
<dbReference type="PATRIC" id="fig|1423820.4.peg.1103"/>